<gene>
    <name evidence="2" type="ORF">BGLFYP119_02503</name>
</gene>
<proteinExistence type="predicted"/>
<sequence length="548" mass="62876">MELKGKVTTKEEFIYQDSQLDILPNRLEISMAENGKPGMQILIEVRGQSAEFYLTGEGFHPEWYEMRPVPVEYNTGDGVSQGGAMVLEEPPEEKPDYVTRLAPFWVYDCLAQKKDGRIPIKEGKAAAYLCLCAEEGTSPGIHRLVLGVKTENGSWECEILVRVYAVRIPSDAFPVTNWFSLEAISRFHHLSMGTPEYFDMLKAYVRAMRRLHQNIFYIQLDEKCVKSREPLRFDFEYLTPVIQCFFEEGMEIMELGALLHRGFLPDGSPDMYTGDFVCMMDKNLKFDTLKGYAHTVLLVKELASYLKKHGWDKKILFHIHDEPDIHVKDAAALESRRRQYYLASGILRKYLPGVRIIEAVDTAGFYGGVDIWVPGTAGYEKRKEEFDTLIQLGETVWTYVCCGPEGQWLNRFLDFHLIRGRLLFWGCARNRISGFLHWGFNQFPGGMDPFKGTSCPNDTGIGTSFPCGDSFLVYPGEKGPWISMRLEAQRRGAEDAALWGLLLKKDQELHDRLLNQVFTNNYTYCRNPEEIDRVYERLLESLENDTPS</sequence>
<evidence type="ECO:0000259" key="1">
    <source>
        <dbReference type="Pfam" id="PF13320"/>
    </source>
</evidence>
<protein>
    <recommendedName>
        <fullName evidence="1">Glycoside hydrolase 123 catalytic domain-containing protein</fullName>
    </recommendedName>
</protein>
<evidence type="ECO:0000313" key="2">
    <source>
        <dbReference type="EMBL" id="VYT26074.1"/>
    </source>
</evidence>
<dbReference type="EMBL" id="CACRST010000025">
    <property type="protein sequence ID" value="VYT26074.1"/>
    <property type="molecule type" value="Genomic_DNA"/>
</dbReference>
<dbReference type="InterPro" id="IPR025150">
    <property type="entry name" value="GH123_cat"/>
</dbReference>
<name>A0A6N2V6L6_9FIRM</name>
<feature type="domain" description="Glycoside hydrolase 123 catalytic" evidence="1">
    <location>
        <begin position="298"/>
        <end position="497"/>
    </location>
</feature>
<organism evidence="2">
    <name type="scientific">Blautia glucerasea</name>
    <dbReference type="NCBI Taxonomy" id="536633"/>
    <lineage>
        <taxon>Bacteria</taxon>
        <taxon>Bacillati</taxon>
        <taxon>Bacillota</taxon>
        <taxon>Clostridia</taxon>
        <taxon>Lachnospirales</taxon>
        <taxon>Lachnospiraceae</taxon>
        <taxon>Blautia</taxon>
    </lineage>
</organism>
<accession>A0A6N2V6L6</accession>
<reference evidence="2" key="1">
    <citation type="submission" date="2019-11" db="EMBL/GenBank/DDBJ databases">
        <authorList>
            <person name="Feng L."/>
        </authorList>
    </citation>
    <scope>NUCLEOTIDE SEQUENCE</scope>
    <source>
        <strain evidence="2">BgluceraseaLFYP119</strain>
    </source>
</reference>
<dbReference type="AlphaFoldDB" id="A0A6N2V6L6"/>
<dbReference type="RefSeq" id="WP_156354961.1">
    <property type="nucleotide sequence ID" value="NZ_CACRST010000025.1"/>
</dbReference>
<dbReference type="Pfam" id="PF13320">
    <property type="entry name" value="GH123_cat"/>
    <property type="match status" value="1"/>
</dbReference>